<evidence type="ECO:0000313" key="2">
    <source>
        <dbReference type="Proteomes" id="UP000603940"/>
    </source>
</evidence>
<dbReference type="Proteomes" id="UP000603940">
    <property type="component" value="Unassembled WGS sequence"/>
</dbReference>
<protein>
    <submittedName>
        <fullName evidence="1">DUF4403 family protein</fullName>
    </submittedName>
</protein>
<keyword evidence="2" id="KW-1185">Reference proteome</keyword>
<evidence type="ECO:0000313" key="1">
    <source>
        <dbReference type="EMBL" id="MBC9178736.1"/>
    </source>
</evidence>
<dbReference type="InterPro" id="IPR025515">
    <property type="entry name" value="DUF4403"/>
</dbReference>
<accession>A0ABR7RA92</accession>
<comment type="caution">
    <text evidence="1">The sequence shown here is derived from an EMBL/GenBank/DDBJ whole genome shotgun (WGS) entry which is preliminary data.</text>
</comment>
<organism evidence="1 2">
    <name type="scientific">Pseudoroseomonas ludipueritiae</name>
    <dbReference type="NCBI Taxonomy" id="198093"/>
    <lineage>
        <taxon>Bacteria</taxon>
        <taxon>Pseudomonadati</taxon>
        <taxon>Pseudomonadota</taxon>
        <taxon>Alphaproteobacteria</taxon>
        <taxon>Acetobacterales</taxon>
        <taxon>Acetobacteraceae</taxon>
        <taxon>Pseudoroseomonas</taxon>
    </lineage>
</organism>
<dbReference type="EMBL" id="JACTUZ010000094">
    <property type="protein sequence ID" value="MBC9178736.1"/>
    <property type="molecule type" value="Genomic_DNA"/>
</dbReference>
<name>A0ABR7RA92_9PROT</name>
<sequence>MMEARVRRRWLAWGLTAGLLMAAAAGGVIWLEGRESLLSSEPPRRAATLRLPDQESAVALGLRLPLELLRQAAERTIPATFRQVSDEGAETRYDLTIRRTSGISLSEVNGRLRATVALALDGTVGLAGGLASLLALDAKAVEAAAEAQVDFTIGLDDGWCPVTQVAVTYRWTRTPRLEIIGGIWIGIEERVRAQVEDALRGLPEQLKTLLPCSEVREQALALWQPRSIKVQLPAAPPLYVSLHPQSVGLSELLVEPRDLRLVLGLRARTSISSTSPGPLPATFLPPLHPLPPGAAERSGLLRLSIPVRAGYDMIRDWLMQEFGRRDIPVETPLGPVTLRVREIFIYPSAPAIALAVTFDADLPGHWPDTKGRVVFSARPVLSPDGRSVRLTDLQFTRSLDSVLWSAASIAFEQQIRGWLSDIAVYDMKDIMDDAMAELRRRLSDPSFTGGLRVALTRPSLRLQQVVPENDALTILGAAEAGVEAEITALPLP</sequence>
<gene>
    <name evidence="1" type="ORF">IBL25_17455</name>
</gene>
<reference evidence="1 2" key="1">
    <citation type="journal article" date="2009" name="Int. J. Syst. Evol. Microbiol.">
        <title>Transfer of Teichococcus ludipueritiae and Muricoccus roseus to the genus Roseomonas, as Roseomonas ludipueritiae comb. nov. and Roseomonas rosea comb. nov., respectively, and emended description of the genus Roseomonas.</title>
        <authorList>
            <person name="Sanchez-Porro C."/>
            <person name="Gallego V."/>
            <person name="Busse H.J."/>
            <person name="Kampfer P."/>
            <person name="Ventosa A."/>
        </authorList>
    </citation>
    <scope>NUCLEOTIDE SEQUENCE [LARGE SCALE GENOMIC DNA]</scope>
    <source>
        <strain evidence="1 2">DSM 14915</strain>
    </source>
</reference>
<dbReference type="Pfam" id="PF14356">
    <property type="entry name" value="DUF4403"/>
    <property type="match status" value="1"/>
</dbReference>
<proteinExistence type="predicted"/>